<evidence type="ECO:0000313" key="2">
    <source>
        <dbReference type="EMBL" id="TWL27366.1"/>
    </source>
</evidence>
<comment type="caution">
    <text evidence="2">The sequence shown here is derived from an EMBL/GenBank/DDBJ whole genome shotgun (WGS) entry which is preliminary data.</text>
</comment>
<dbReference type="AlphaFoldDB" id="A0A1Y0YQY1"/>
<dbReference type="RefSeq" id="WP_003186091.1">
    <property type="nucleotide sequence ID" value="NZ_BEXU01000030.1"/>
</dbReference>
<accession>A0A1Y0YQY1</accession>
<dbReference type="InterPro" id="IPR024079">
    <property type="entry name" value="MetalloPept_cat_dom_sf"/>
</dbReference>
<dbReference type="Proteomes" id="UP000435910">
    <property type="component" value="Unassembled WGS sequence"/>
</dbReference>
<dbReference type="OMA" id="AKYSDWQ"/>
<sequence length="268" mass="29307">MKKRSLFLSLLLSVSLIPGVTAGAAKTGGHEHEHDHEARGTYIDSLPKAKDFKDLKGKVQIERTVNTKILDEKGNVTGTKTFKKNTGKGSFSTQAGTGSQKVSVLAVADAQYRAKYSDWQTRIVQIIEQADVMFNRDHDVDFVVEAVAPWTSSGSNSSQILSNLQSNFSGRSYKFVVGFTANSNFDAGGIAYVYNSKPNGSAFSVNLDQGTANTAKAATHEFSHNFGLNHDAQGSGIRCIMNYDYAYTVDVWDSAHNSQITKNKAWYK</sequence>
<dbReference type="Gene3D" id="3.40.390.10">
    <property type="entry name" value="Collagenase (Catalytic Domain)"/>
    <property type="match status" value="1"/>
</dbReference>
<name>A0A1Y0YQY1_BACLI</name>
<dbReference type="GeneID" id="92859445"/>
<dbReference type="EMBL" id="NILC01000023">
    <property type="protein sequence ID" value="TWL27366.1"/>
    <property type="molecule type" value="Genomic_DNA"/>
</dbReference>
<keyword evidence="1" id="KW-0732">Signal</keyword>
<reference evidence="2 3" key="1">
    <citation type="submission" date="2019-06" db="EMBL/GenBank/DDBJ databases">
        <title>Genome sequence analysis of &gt;100 Bacillus licheniformis strains suggests intrinsic resistance to this species.</title>
        <authorList>
            <person name="Wels M."/>
            <person name="Siezen R.J."/>
            <person name="Johansen E."/>
            <person name="Stuer-Lauridsen B."/>
            <person name="Bjerre K."/>
            <person name="Nielsen B.K.K."/>
        </authorList>
    </citation>
    <scope>NUCLEOTIDE SEQUENCE [LARGE SCALE GENOMIC DNA]</scope>
    <source>
        <strain evidence="2 3">BAC-16736</strain>
    </source>
</reference>
<protein>
    <submittedName>
        <fullName evidence="2">Uncharacterized protein</fullName>
    </submittedName>
</protein>
<evidence type="ECO:0000256" key="1">
    <source>
        <dbReference type="SAM" id="SignalP"/>
    </source>
</evidence>
<proteinExistence type="predicted"/>
<dbReference type="Pfam" id="PF13688">
    <property type="entry name" value="Reprolysin_5"/>
    <property type="match status" value="1"/>
</dbReference>
<evidence type="ECO:0000313" key="3">
    <source>
        <dbReference type="Proteomes" id="UP000435910"/>
    </source>
</evidence>
<feature type="chain" id="PRO_5041122024" evidence="1">
    <location>
        <begin position="25"/>
        <end position="268"/>
    </location>
</feature>
<dbReference type="GO" id="GO:0008237">
    <property type="term" value="F:metallopeptidase activity"/>
    <property type="evidence" value="ECO:0007669"/>
    <property type="project" value="InterPro"/>
</dbReference>
<organism evidence="2 3">
    <name type="scientific">Bacillus licheniformis</name>
    <dbReference type="NCBI Taxonomy" id="1402"/>
    <lineage>
        <taxon>Bacteria</taxon>
        <taxon>Bacillati</taxon>
        <taxon>Bacillota</taxon>
        <taxon>Bacilli</taxon>
        <taxon>Bacillales</taxon>
        <taxon>Bacillaceae</taxon>
        <taxon>Bacillus</taxon>
    </lineage>
</organism>
<gene>
    <name evidence="2" type="ORF">CHCC16736_2687</name>
</gene>
<dbReference type="SUPFAM" id="SSF55486">
    <property type="entry name" value="Metalloproteases ('zincins'), catalytic domain"/>
    <property type="match status" value="1"/>
</dbReference>
<feature type="signal peptide" evidence="1">
    <location>
        <begin position="1"/>
        <end position="24"/>
    </location>
</feature>